<dbReference type="RefSeq" id="WP_016444292.1">
    <property type="nucleotide sequence ID" value="NZ_KE150266.1"/>
</dbReference>
<dbReference type="Pfam" id="PF02754">
    <property type="entry name" value="CCG"/>
    <property type="match status" value="2"/>
</dbReference>
<feature type="transmembrane region" description="Helical" evidence="6">
    <location>
        <begin position="170"/>
        <end position="190"/>
    </location>
</feature>
<accession>A0A9W5REY2</accession>
<keyword evidence="6" id="KW-0472">Membrane</keyword>
<reference evidence="8 9" key="1">
    <citation type="submission" date="2013-05" db="EMBL/GenBank/DDBJ databases">
        <title>The Genome Sequence of Actinomyces europaeus ACS-120-V-COL10B.</title>
        <authorList>
            <consortium name="The Broad Institute Genomics Platform"/>
            <person name="Earl A."/>
            <person name="Ward D."/>
            <person name="Feldgarden M."/>
            <person name="Gevers D."/>
            <person name="Saerens B."/>
            <person name="Vaneechoutte M."/>
            <person name="Walker B."/>
            <person name="Young S."/>
            <person name="Zeng Q."/>
            <person name="Gargeya S."/>
            <person name="Fitzgerald M."/>
            <person name="Haas B."/>
            <person name="Abouelleil A."/>
            <person name="Allen A.W."/>
            <person name="Alvarado L."/>
            <person name="Arachchi H.M."/>
            <person name="Berlin A.M."/>
            <person name="Chapman S.B."/>
            <person name="Gainer-Dewar J."/>
            <person name="Goldberg J."/>
            <person name="Griggs A."/>
            <person name="Gujja S."/>
            <person name="Hansen M."/>
            <person name="Howarth C."/>
            <person name="Imamovic A."/>
            <person name="Ireland A."/>
            <person name="Larimer J."/>
            <person name="McCowan C."/>
            <person name="Murphy C."/>
            <person name="Pearson M."/>
            <person name="Poon T.W."/>
            <person name="Priest M."/>
            <person name="Roberts A."/>
            <person name="Saif S."/>
            <person name="Shea T."/>
            <person name="Sisk P."/>
            <person name="Sykes S."/>
            <person name="Wortman J."/>
            <person name="Nusbaum C."/>
            <person name="Birren B."/>
        </authorList>
    </citation>
    <scope>NUCLEOTIDE SEQUENCE [LARGE SCALE GENOMIC DNA]</scope>
    <source>
        <strain evidence="8 9">ACS-120-V-Col10b</strain>
    </source>
</reference>
<keyword evidence="5" id="KW-0411">Iron-sulfur</keyword>
<feature type="domain" description="4Fe-4S ferredoxin-type" evidence="7">
    <location>
        <begin position="429"/>
        <end position="460"/>
    </location>
</feature>
<evidence type="ECO:0000256" key="3">
    <source>
        <dbReference type="ARBA" id="ARBA00023002"/>
    </source>
</evidence>
<evidence type="ECO:0000313" key="9">
    <source>
        <dbReference type="Proteomes" id="UP000014387"/>
    </source>
</evidence>
<keyword evidence="1" id="KW-0004">4Fe-4S</keyword>
<name>A0A9W5REY2_9ACTO</name>
<gene>
    <name evidence="8" type="ORF">HMPREF9238_00946</name>
</gene>
<feature type="transmembrane region" description="Helical" evidence="6">
    <location>
        <begin position="6"/>
        <end position="26"/>
    </location>
</feature>
<keyword evidence="2" id="KW-0479">Metal-binding</keyword>
<organism evidence="8 9">
    <name type="scientific">Gleimia europaea ACS-120-V-Col10b</name>
    <dbReference type="NCBI Taxonomy" id="883069"/>
    <lineage>
        <taxon>Bacteria</taxon>
        <taxon>Bacillati</taxon>
        <taxon>Actinomycetota</taxon>
        <taxon>Actinomycetes</taxon>
        <taxon>Actinomycetales</taxon>
        <taxon>Actinomycetaceae</taxon>
        <taxon>Gleimia</taxon>
    </lineage>
</organism>
<dbReference type="PANTHER" id="PTHR43255:SF1">
    <property type="entry name" value="IRON-SULFUR-BINDING OXIDOREDUCTASE FADF-RELATED"/>
    <property type="match status" value="1"/>
</dbReference>
<dbReference type="GO" id="GO:0005886">
    <property type="term" value="C:plasma membrane"/>
    <property type="evidence" value="ECO:0007669"/>
    <property type="project" value="TreeGrafter"/>
</dbReference>
<dbReference type="PANTHER" id="PTHR43255">
    <property type="entry name" value="IRON-SULFUR-BINDING OXIDOREDUCTASE FADF-RELATED-RELATED"/>
    <property type="match status" value="1"/>
</dbReference>
<sequence>MTPATLRVTLFAIAVLATIVAILTFVRALVVMYQRVATGQNAPGRLRPIGPRLWMTIKTVLSHREFRGRPGVRIAHWFVMLSFPILALTLITGMGKLRTSSYSLGAIDHFPLWEWIVELFAWTSLIGITGLIVLRITSGIGRDKEAEGETRTGQAASLASRFLGSTRWQAYFVEFVVATVVLAVIGLRSLDYAAGITGVTDEAGQLLLDPTYATAMHYPTTAWLGNALAGMSSAALLNSIAILSFLKVMISMAWMTVVGVQTSMGVAWHRFLALVNIYARRNADGSKTLGAASPLIVEGAPLLSEEQLDDLDDDATLGTGTLADLTWKQRLDFMTCTECGRCQELCPAWNTGKPLSPKLLTLSLRDHVAAVEQMEALGDKAYTEDEEGNVLVDSNAPNTAHTPDVLEALIASGNTGETGVSMQASPLVGDVICEEALWDCTMCGACVDQCPVDIEHLDTILGLRRHQVLMESAFPRELARPFRSLETKANPYNQAPRKRLEWAKNLEFDVPVIGEDVEDASEVDWVFWVGCAGAYDDKAKKTTQAIAELLHVAGVKFAVLGNAETCTGDPARRAGNELLFQMLAQQAIETLNEANVKKIVVSCAHCFNTIANEYPELGGTFEVVHHTQLLNRLVREGALTPVPPKPGEDGRKITYHDPCFLGRHNQIYEAPRALLSSDPALEVVEMPRSGERAMCCGAGGARAWLEETRGVRISQARVDEAGATGAKVIATACPFCSQMLGSTPTPSGAQQGIEIKDVAVLMLEAVRRGEIEEATK</sequence>
<dbReference type="Gene3D" id="1.10.1060.10">
    <property type="entry name" value="Alpha-helical ferredoxin"/>
    <property type="match status" value="1"/>
</dbReference>
<evidence type="ECO:0000313" key="8">
    <source>
        <dbReference type="EMBL" id="EPD31181.1"/>
    </source>
</evidence>
<dbReference type="GO" id="GO:0046872">
    <property type="term" value="F:metal ion binding"/>
    <property type="evidence" value="ECO:0007669"/>
    <property type="project" value="UniProtKB-KW"/>
</dbReference>
<comment type="caution">
    <text evidence="8">The sequence shown here is derived from an EMBL/GenBank/DDBJ whole genome shotgun (WGS) entry which is preliminary data.</text>
</comment>
<keyword evidence="6" id="KW-0812">Transmembrane</keyword>
<dbReference type="AlphaFoldDB" id="A0A9W5REY2"/>
<evidence type="ECO:0000259" key="7">
    <source>
        <dbReference type="PROSITE" id="PS51379"/>
    </source>
</evidence>
<evidence type="ECO:0000256" key="1">
    <source>
        <dbReference type="ARBA" id="ARBA00022485"/>
    </source>
</evidence>
<dbReference type="OrthoDB" id="9794954at2"/>
<keyword evidence="6" id="KW-1133">Transmembrane helix</keyword>
<keyword evidence="3" id="KW-0560">Oxidoreductase</keyword>
<proteinExistence type="predicted"/>
<feature type="domain" description="4Fe-4S ferredoxin-type" evidence="7">
    <location>
        <begin position="327"/>
        <end position="357"/>
    </location>
</feature>
<dbReference type="PROSITE" id="PS51379">
    <property type="entry name" value="4FE4S_FER_2"/>
    <property type="match status" value="2"/>
</dbReference>
<keyword evidence="9" id="KW-1185">Reference proteome</keyword>
<dbReference type="PROSITE" id="PS00198">
    <property type="entry name" value="4FE4S_FER_1"/>
    <property type="match status" value="2"/>
</dbReference>
<dbReference type="Pfam" id="PF13187">
    <property type="entry name" value="Fer4_9"/>
    <property type="match status" value="1"/>
</dbReference>
<keyword evidence="4" id="KW-0408">Iron</keyword>
<feature type="transmembrane region" description="Helical" evidence="6">
    <location>
        <begin position="74"/>
        <end position="95"/>
    </location>
</feature>
<dbReference type="EMBL" id="AGWN01000001">
    <property type="protein sequence ID" value="EPD31181.1"/>
    <property type="molecule type" value="Genomic_DNA"/>
</dbReference>
<protein>
    <recommendedName>
        <fullName evidence="7">4Fe-4S ferredoxin-type domain-containing protein</fullName>
    </recommendedName>
</protein>
<evidence type="ECO:0000256" key="4">
    <source>
        <dbReference type="ARBA" id="ARBA00023004"/>
    </source>
</evidence>
<dbReference type="SUPFAM" id="SSF46548">
    <property type="entry name" value="alpha-helical ferredoxin"/>
    <property type="match status" value="1"/>
</dbReference>
<dbReference type="InterPro" id="IPR017900">
    <property type="entry name" value="4Fe4S_Fe_S_CS"/>
</dbReference>
<dbReference type="InterPro" id="IPR009051">
    <property type="entry name" value="Helical_ferredxn"/>
</dbReference>
<dbReference type="InterPro" id="IPR017896">
    <property type="entry name" value="4Fe4S_Fe-S-bd"/>
</dbReference>
<dbReference type="GO" id="GO:0051539">
    <property type="term" value="F:4 iron, 4 sulfur cluster binding"/>
    <property type="evidence" value="ECO:0007669"/>
    <property type="project" value="UniProtKB-KW"/>
</dbReference>
<feature type="transmembrane region" description="Helical" evidence="6">
    <location>
        <begin position="223"/>
        <end position="246"/>
    </location>
</feature>
<dbReference type="InterPro" id="IPR004017">
    <property type="entry name" value="Cys_rich_dom"/>
</dbReference>
<dbReference type="Proteomes" id="UP000014387">
    <property type="component" value="Unassembled WGS sequence"/>
</dbReference>
<evidence type="ECO:0000256" key="6">
    <source>
        <dbReference type="SAM" id="Phobius"/>
    </source>
</evidence>
<evidence type="ECO:0000256" key="2">
    <source>
        <dbReference type="ARBA" id="ARBA00022723"/>
    </source>
</evidence>
<feature type="transmembrane region" description="Helical" evidence="6">
    <location>
        <begin position="115"/>
        <end position="134"/>
    </location>
</feature>
<dbReference type="InterPro" id="IPR051460">
    <property type="entry name" value="HdrC_iron-sulfur_subunit"/>
</dbReference>
<evidence type="ECO:0000256" key="5">
    <source>
        <dbReference type="ARBA" id="ARBA00023014"/>
    </source>
</evidence>
<dbReference type="GO" id="GO:0016491">
    <property type="term" value="F:oxidoreductase activity"/>
    <property type="evidence" value="ECO:0007669"/>
    <property type="project" value="UniProtKB-KW"/>
</dbReference>